<evidence type="ECO:0000313" key="4">
    <source>
        <dbReference type="Proteomes" id="UP001174909"/>
    </source>
</evidence>
<dbReference type="AlphaFoldDB" id="A0AA35SLH1"/>
<dbReference type="PANTHER" id="PTHR43943:SF17">
    <property type="entry name" value="3-PHENYLPROPIONATE-DIHYDRODIOL_CINNAMIC ACID-DIHYDRODIOL DEHYDROGENASE"/>
    <property type="match status" value="1"/>
</dbReference>
<accession>A0AA35SLH1</accession>
<dbReference type="PRINTS" id="PR00081">
    <property type="entry name" value="GDHRDH"/>
</dbReference>
<dbReference type="InterPro" id="IPR002347">
    <property type="entry name" value="SDR_fam"/>
</dbReference>
<dbReference type="Proteomes" id="UP001174909">
    <property type="component" value="Unassembled WGS sequence"/>
</dbReference>
<dbReference type="InterPro" id="IPR036291">
    <property type="entry name" value="NAD(P)-bd_dom_sf"/>
</dbReference>
<keyword evidence="2" id="KW-0560">Oxidoreductase</keyword>
<protein>
    <submittedName>
        <fullName evidence="3">Isoepoxydon dehydrogenase patN</fullName>
    </submittedName>
</protein>
<reference evidence="3" key="1">
    <citation type="submission" date="2023-03" db="EMBL/GenBank/DDBJ databases">
        <authorList>
            <person name="Steffen K."/>
            <person name="Cardenas P."/>
        </authorList>
    </citation>
    <scope>NUCLEOTIDE SEQUENCE</scope>
</reference>
<dbReference type="Gene3D" id="3.40.50.720">
    <property type="entry name" value="NAD(P)-binding Rossmann-like Domain"/>
    <property type="match status" value="1"/>
</dbReference>
<dbReference type="SUPFAM" id="SSF51735">
    <property type="entry name" value="NAD(P)-binding Rossmann-fold domains"/>
    <property type="match status" value="1"/>
</dbReference>
<gene>
    <name evidence="3" type="ORF">GBAR_LOCUS18149</name>
</gene>
<organism evidence="3 4">
    <name type="scientific">Geodia barretti</name>
    <name type="common">Barrett's horny sponge</name>
    <dbReference type="NCBI Taxonomy" id="519541"/>
    <lineage>
        <taxon>Eukaryota</taxon>
        <taxon>Metazoa</taxon>
        <taxon>Porifera</taxon>
        <taxon>Demospongiae</taxon>
        <taxon>Heteroscleromorpha</taxon>
        <taxon>Tetractinellida</taxon>
        <taxon>Astrophorina</taxon>
        <taxon>Geodiidae</taxon>
        <taxon>Geodia</taxon>
    </lineage>
</organism>
<evidence type="ECO:0000313" key="3">
    <source>
        <dbReference type="EMBL" id="CAI8032053.1"/>
    </source>
</evidence>
<dbReference type="PANTHER" id="PTHR43943">
    <property type="entry name" value="DEHYDROGENASE/REDUCTASE (SDR FAMILY) MEMBER 4"/>
    <property type="match status" value="1"/>
</dbReference>
<comment type="caution">
    <text evidence="3">The sequence shown here is derived from an EMBL/GenBank/DDBJ whole genome shotgun (WGS) entry which is preliminary data.</text>
</comment>
<dbReference type="EMBL" id="CASHTH010002581">
    <property type="protein sequence ID" value="CAI8032053.1"/>
    <property type="molecule type" value="Genomic_DNA"/>
</dbReference>
<proteinExistence type="inferred from homology"/>
<dbReference type="GO" id="GO:0016491">
    <property type="term" value="F:oxidoreductase activity"/>
    <property type="evidence" value="ECO:0007669"/>
    <property type="project" value="UniProtKB-KW"/>
</dbReference>
<name>A0AA35SLH1_GEOBA</name>
<evidence type="ECO:0000256" key="2">
    <source>
        <dbReference type="ARBA" id="ARBA00023002"/>
    </source>
</evidence>
<comment type="similarity">
    <text evidence="1">Belongs to the short-chain dehydrogenases/reductases (SDR) family.</text>
</comment>
<evidence type="ECO:0000256" key="1">
    <source>
        <dbReference type="ARBA" id="ARBA00006484"/>
    </source>
</evidence>
<sequence>MHTVHTVEAAMPHLEKSDAGSIVVISSVSGIEIDFAAGPYGVFKAALIHYAAGLSRQLASKGIRANSVSPGNTYFDGGFWQDIEKGNPDLFNLALSLNKTGRMATAEEVANATVFLASPRASFITGTNIKVDGALTNSVQY</sequence>
<dbReference type="Pfam" id="PF13561">
    <property type="entry name" value="adh_short_C2"/>
    <property type="match status" value="1"/>
</dbReference>
<keyword evidence="4" id="KW-1185">Reference proteome</keyword>